<proteinExistence type="inferred from homology"/>
<dbReference type="PANTHER" id="PTHR30592:SF1">
    <property type="entry name" value="SULFUR CARRIER PROTEIN FDHD"/>
    <property type="match status" value="1"/>
</dbReference>
<evidence type="ECO:0000256" key="2">
    <source>
        <dbReference type="ARBA" id="ARBA00023150"/>
    </source>
</evidence>
<dbReference type="Proteomes" id="UP000308891">
    <property type="component" value="Unassembled WGS sequence"/>
</dbReference>
<name>A0A4T0UUQ0_9NEIS</name>
<dbReference type="PIRSF" id="PIRSF015626">
    <property type="entry name" value="FdhD"/>
    <property type="match status" value="1"/>
</dbReference>
<gene>
    <name evidence="3 4" type="primary">fdhD</name>
    <name evidence="4" type="ORF">E5K04_09565</name>
</gene>
<feature type="binding site" evidence="3">
    <location>
        <begin position="244"/>
        <end position="249"/>
    </location>
    <ligand>
        <name>Mo-bis(molybdopterin guanine dinucleotide)</name>
        <dbReference type="ChEBI" id="CHEBI:60539"/>
    </ligand>
</feature>
<dbReference type="Gene3D" id="3.10.20.10">
    <property type="match status" value="1"/>
</dbReference>
<comment type="subcellular location">
    <subcellularLocation>
        <location evidence="3">Cytoplasm</location>
    </subcellularLocation>
</comment>
<dbReference type="GO" id="GO:0006777">
    <property type="term" value="P:Mo-molybdopterin cofactor biosynthetic process"/>
    <property type="evidence" value="ECO:0007669"/>
    <property type="project" value="UniProtKB-UniRule"/>
</dbReference>
<evidence type="ECO:0000313" key="4">
    <source>
        <dbReference type="EMBL" id="TIC82396.1"/>
    </source>
</evidence>
<dbReference type="GO" id="GO:0005737">
    <property type="term" value="C:cytoplasm"/>
    <property type="evidence" value="ECO:0007669"/>
    <property type="project" value="UniProtKB-SubCell"/>
</dbReference>
<keyword evidence="5" id="KW-1185">Reference proteome</keyword>
<protein>
    <recommendedName>
        <fullName evidence="3">Sulfur carrier protein FdhD</fullName>
    </recommendedName>
</protein>
<reference evidence="4 5" key="1">
    <citation type="submission" date="2019-04" db="EMBL/GenBank/DDBJ databases">
        <title>Crenobacter sp. nov.</title>
        <authorList>
            <person name="Shi S."/>
        </authorList>
    </citation>
    <scope>NUCLEOTIDE SEQUENCE [LARGE SCALE GENOMIC DNA]</scope>
    <source>
        <strain evidence="4 5">GY 70310</strain>
    </source>
</reference>
<dbReference type="RefSeq" id="WP_136553436.1">
    <property type="nucleotide sequence ID" value="NZ_STGJ01000009.1"/>
</dbReference>
<dbReference type="GO" id="GO:0016783">
    <property type="term" value="F:sulfurtransferase activity"/>
    <property type="evidence" value="ECO:0007669"/>
    <property type="project" value="InterPro"/>
</dbReference>
<dbReference type="NCBIfam" id="TIGR00129">
    <property type="entry name" value="fdhD_narQ"/>
    <property type="match status" value="1"/>
</dbReference>
<dbReference type="OrthoDB" id="3197277at2"/>
<sequence length="260" mass="27864">MSDVLVVSRILRLPEAVASDDALAVETPVALVYNGLSHAVMMASPQDLEHFALGFTLSEGIAADAAEVYDIEVRPACQGMEVRVELATRRFAELKARRRQLAGRTGCGLCGVEQLDALFQPLPTLALTQRFSRAVFDPALAALHGAQPMARACGATHAAAWVRADGALEACFEDVGRHVALDKLLGWRARTGMRTGFALVTSRASYEMVDKCVRCGVELLAAVSAPTSLAVELATRHGLTLAGFVRPGRANVYSHPERLL</sequence>
<evidence type="ECO:0000256" key="1">
    <source>
        <dbReference type="ARBA" id="ARBA00022490"/>
    </source>
</evidence>
<evidence type="ECO:0000256" key="3">
    <source>
        <dbReference type="HAMAP-Rule" id="MF_00187"/>
    </source>
</evidence>
<comment type="function">
    <text evidence="3">Required for formate dehydrogenase (FDH) activity. Acts as a sulfur carrier protein that transfers sulfur from IscS to the molybdenum cofactor prior to its insertion into FDH.</text>
</comment>
<dbReference type="SUPFAM" id="SSF53927">
    <property type="entry name" value="Cytidine deaminase-like"/>
    <property type="match status" value="1"/>
</dbReference>
<comment type="caution">
    <text evidence="4">The sequence shown here is derived from an EMBL/GenBank/DDBJ whole genome shotgun (WGS) entry which is preliminary data.</text>
</comment>
<dbReference type="Pfam" id="PF02634">
    <property type="entry name" value="FdhD-NarQ"/>
    <property type="match status" value="1"/>
</dbReference>
<dbReference type="AlphaFoldDB" id="A0A4T0UUQ0"/>
<accession>A0A4T0UUQ0</accession>
<keyword evidence="1 3" id="KW-0963">Cytoplasm</keyword>
<organism evidence="4 5">
    <name type="scientific">Crenobacter intestini</name>
    <dbReference type="NCBI Taxonomy" id="2563443"/>
    <lineage>
        <taxon>Bacteria</taxon>
        <taxon>Pseudomonadati</taxon>
        <taxon>Pseudomonadota</taxon>
        <taxon>Betaproteobacteria</taxon>
        <taxon>Neisseriales</taxon>
        <taxon>Neisseriaceae</taxon>
        <taxon>Crenobacter</taxon>
    </lineage>
</organism>
<keyword evidence="4" id="KW-0808">Transferase</keyword>
<dbReference type="EMBL" id="STGJ01000009">
    <property type="protein sequence ID" value="TIC82396.1"/>
    <property type="molecule type" value="Genomic_DNA"/>
</dbReference>
<keyword evidence="2 3" id="KW-0501">Molybdenum cofactor biosynthesis</keyword>
<dbReference type="HAMAP" id="MF_00187">
    <property type="entry name" value="FdhD"/>
    <property type="match status" value="1"/>
</dbReference>
<dbReference type="Gene3D" id="3.40.140.10">
    <property type="entry name" value="Cytidine Deaminase, domain 2"/>
    <property type="match status" value="1"/>
</dbReference>
<evidence type="ECO:0000313" key="5">
    <source>
        <dbReference type="Proteomes" id="UP000308891"/>
    </source>
</evidence>
<feature type="active site" description="Cysteine persulfide intermediate" evidence="3">
    <location>
        <position position="107"/>
    </location>
</feature>
<dbReference type="PANTHER" id="PTHR30592">
    <property type="entry name" value="FORMATE DEHYDROGENASE"/>
    <property type="match status" value="1"/>
</dbReference>
<dbReference type="GO" id="GO:0097163">
    <property type="term" value="F:sulfur carrier activity"/>
    <property type="evidence" value="ECO:0007669"/>
    <property type="project" value="UniProtKB-UniRule"/>
</dbReference>
<comment type="similarity">
    <text evidence="3">Belongs to the FdhD family.</text>
</comment>
<dbReference type="InterPro" id="IPR016193">
    <property type="entry name" value="Cytidine_deaminase-like"/>
</dbReference>
<dbReference type="InterPro" id="IPR003786">
    <property type="entry name" value="FdhD"/>
</dbReference>